<dbReference type="EMBL" id="FMAI01000003">
    <property type="protein sequence ID" value="SCB22063.1"/>
    <property type="molecule type" value="Genomic_DNA"/>
</dbReference>
<feature type="signal peptide" evidence="2">
    <location>
        <begin position="1"/>
        <end position="30"/>
    </location>
</feature>
<dbReference type="RefSeq" id="WP_091955757.1">
    <property type="nucleotide sequence ID" value="NZ_FMAI01000003.1"/>
</dbReference>
<protein>
    <submittedName>
        <fullName evidence="3">Uncharacterized protein</fullName>
    </submittedName>
</protein>
<feature type="chain" id="PRO_5008683798" evidence="2">
    <location>
        <begin position="31"/>
        <end position="410"/>
    </location>
</feature>
<dbReference type="Proteomes" id="UP000199184">
    <property type="component" value="Unassembled WGS sequence"/>
</dbReference>
<accession>A0A1C3V2U8</accession>
<reference evidence="4" key="1">
    <citation type="submission" date="2016-08" db="EMBL/GenBank/DDBJ databases">
        <authorList>
            <person name="Varghese N."/>
            <person name="Submissions Spin"/>
        </authorList>
    </citation>
    <scope>NUCLEOTIDE SEQUENCE [LARGE SCALE GENOMIC DNA]</scope>
    <source>
        <strain evidence="4">ERR11</strain>
    </source>
</reference>
<keyword evidence="2" id="KW-0732">Signal</keyword>
<gene>
    <name evidence="3" type="ORF">GA0061098_1003175</name>
</gene>
<feature type="region of interest" description="Disordered" evidence="1">
    <location>
        <begin position="112"/>
        <end position="142"/>
    </location>
</feature>
<proteinExistence type="predicted"/>
<evidence type="ECO:0000313" key="3">
    <source>
        <dbReference type="EMBL" id="SCB22063.1"/>
    </source>
</evidence>
<evidence type="ECO:0000256" key="2">
    <source>
        <dbReference type="SAM" id="SignalP"/>
    </source>
</evidence>
<organism evidence="3 4">
    <name type="scientific">Bradyrhizobium shewense</name>
    <dbReference type="NCBI Taxonomy" id="1761772"/>
    <lineage>
        <taxon>Bacteria</taxon>
        <taxon>Pseudomonadati</taxon>
        <taxon>Pseudomonadota</taxon>
        <taxon>Alphaproteobacteria</taxon>
        <taxon>Hyphomicrobiales</taxon>
        <taxon>Nitrobacteraceae</taxon>
        <taxon>Bradyrhizobium</taxon>
    </lineage>
</organism>
<dbReference type="AlphaFoldDB" id="A0A1C3V2U8"/>
<evidence type="ECO:0000313" key="4">
    <source>
        <dbReference type="Proteomes" id="UP000199184"/>
    </source>
</evidence>
<name>A0A1C3V2U8_9BRAD</name>
<keyword evidence="4" id="KW-1185">Reference proteome</keyword>
<sequence length="410" mass="44789">MHHSIRNNLSRNSLALVPLALVLLAPAARGGEIDALPPAVRDANAQLLSQFFAQGGGASPAVLEYRRKLAEYQAARAAFDAEAGAYWSQISEKRKGRNAKRRSGQQVTLDDYVLGHPPLYNGPKKPVNPDPEETPDRPPKKPIPVVADFLRAAQELYQFTPQRPASEIEFKRAYARYALASGLTREQAVRVYSFETGGTGSHDVQAGIEHGGKRAISTAMGYNQLLTTNSVELLAEQGHELIRALSEKVARTSGPARQSLEHKLVVLKKMVAHAKSVPDTWSEHEKIGNTAQGWAMHAMVLDIDVGPMLQTHKLLTSVLFARAKGYTRPLTAAELEMMNLTGDGTGLDMVTMPQAMREQVPTSNFFQRGGYERNPVAIRHNTVAKLLAVTDDRMDANSSKPGARELAGAF</sequence>
<evidence type="ECO:0000256" key="1">
    <source>
        <dbReference type="SAM" id="MobiDB-lite"/>
    </source>
</evidence>